<accession>A0ABW8RAD6</accession>
<organism evidence="4 5">
    <name type="scientific">Bacillus salipaludis</name>
    <dbReference type="NCBI Taxonomy" id="2547811"/>
    <lineage>
        <taxon>Bacteria</taxon>
        <taxon>Bacillati</taxon>
        <taxon>Bacillota</taxon>
        <taxon>Bacilli</taxon>
        <taxon>Bacillales</taxon>
        <taxon>Bacillaceae</taxon>
        <taxon>Bacillus</taxon>
    </lineage>
</organism>
<evidence type="ECO:0000313" key="4">
    <source>
        <dbReference type="EMBL" id="MFK9090248.1"/>
    </source>
</evidence>
<dbReference type="Gene3D" id="3.90.550.10">
    <property type="entry name" value="Spore Coat Polysaccharide Biosynthesis Protein SpsA, Chain A"/>
    <property type="match status" value="1"/>
</dbReference>
<dbReference type="Pfam" id="PF00483">
    <property type="entry name" value="NTP_transferase"/>
    <property type="match status" value="1"/>
</dbReference>
<dbReference type="CDD" id="cd02523">
    <property type="entry name" value="PC_cytidylyltransferase"/>
    <property type="match status" value="1"/>
</dbReference>
<evidence type="ECO:0000313" key="5">
    <source>
        <dbReference type="Proteomes" id="UP001623041"/>
    </source>
</evidence>
<proteinExistence type="predicted"/>
<dbReference type="PANTHER" id="PTHR43584:SF5">
    <property type="entry name" value="PROTEIN LICC"/>
    <property type="match status" value="1"/>
</dbReference>
<keyword evidence="1" id="KW-0808">Transferase</keyword>
<dbReference type="InterPro" id="IPR005835">
    <property type="entry name" value="NTP_transferase_dom"/>
</dbReference>
<evidence type="ECO:0000256" key="1">
    <source>
        <dbReference type="ARBA" id="ARBA00022679"/>
    </source>
</evidence>
<evidence type="ECO:0000259" key="3">
    <source>
        <dbReference type="Pfam" id="PF00483"/>
    </source>
</evidence>
<protein>
    <submittedName>
        <fullName evidence="4">Sugar phosphate nucleotidyltransferase</fullName>
    </submittedName>
</protein>
<dbReference type="RefSeq" id="WP_406578943.1">
    <property type="nucleotide sequence ID" value="NZ_JBJHQH010000001.1"/>
</dbReference>
<keyword evidence="2" id="KW-0548">Nucleotidyltransferase</keyword>
<name>A0ABW8RAD6_9BACI</name>
<dbReference type="PIRSF" id="PIRSF037382">
    <property type="entry name" value="CCT_LicC"/>
    <property type="match status" value="1"/>
</dbReference>
<dbReference type="PANTHER" id="PTHR43584">
    <property type="entry name" value="NUCLEOTIDYL TRANSFERASE"/>
    <property type="match status" value="1"/>
</dbReference>
<dbReference type="InterPro" id="IPR029044">
    <property type="entry name" value="Nucleotide-diphossugar_trans"/>
</dbReference>
<sequence>MRAILLAAGMGTRLRPLTLTTPKSLTVVNGKPMLEKQVEYLQEIGVEEIIVVTGYLAEKFDYLKEKYGVTLIHNDKYDVYNNIYTMYLVREYLHDTYVIDADVYLHHNFLLKDPKTSMYFSARKPEFKGEWMIHFDDNYKVTDIVVGDGDQEYILCGVSYWSEEDGKFIVEKLEEAVSGGNFKDYWWDNIVKDHIRDVNVYLQEIHPDDSYEIDSLSDLEKVNKLLEARARN</sequence>
<keyword evidence="5" id="KW-1185">Reference proteome</keyword>
<dbReference type="InterPro" id="IPR050065">
    <property type="entry name" value="GlmU-like"/>
</dbReference>
<dbReference type="SUPFAM" id="SSF53448">
    <property type="entry name" value="Nucleotide-diphospho-sugar transferases"/>
    <property type="match status" value="1"/>
</dbReference>
<dbReference type="InterPro" id="IPR017189">
    <property type="entry name" value="CTP-phospocholine_CTT"/>
</dbReference>
<comment type="caution">
    <text evidence="4">The sequence shown here is derived from an EMBL/GenBank/DDBJ whole genome shotgun (WGS) entry which is preliminary data.</text>
</comment>
<dbReference type="Proteomes" id="UP001623041">
    <property type="component" value="Unassembled WGS sequence"/>
</dbReference>
<dbReference type="EMBL" id="JBJHQH010000001">
    <property type="protein sequence ID" value="MFK9090248.1"/>
    <property type="molecule type" value="Genomic_DNA"/>
</dbReference>
<gene>
    <name evidence="4" type="ORF">ACJEBI_01965</name>
</gene>
<feature type="domain" description="Nucleotidyl transferase" evidence="3">
    <location>
        <begin position="3"/>
        <end position="109"/>
    </location>
</feature>
<evidence type="ECO:0000256" key="2">
    <source>
        <dbReference type="ARBA" id="ARBA00022695"/>
    </source>
</evidence>
<reference evidence="4 5" key="1">
    <citation type="submission" date="2024-11" db="EMBL/GenBank/DDBJ databases">
        <authorList>
            <person name="Lucas J.A."/>
        </authorList>
    </citation>
    <scope>NUCLEOTIDE SEQUENCE [LARGE SCALE GENOMIC DNA]</scope>
    <source>
        <strain evidence="4 5">Z 5.4</strain>
    </source>
</reference>